<name>A0A0F7JZG9_9GAMM</name>
<dbReference type="EMBL" id="CP011412">
    <property type="protein sequence ID" value="AKH20360.1"/>
    <property type="molecule type" value="Genomic_DNA"/>
</dbReference>
<dbReference type="AlphaFoldDB" id="A0A0F7JZG9"/>
<organism evidence="2 3">
    <name type="scientific">Sedimenticola thiotaurini</name>
    <dbReference type="NCBI Taxonomy" id="1543721"/>
    <lineage>
        <taxon>Bacteria</taxon>
        <taxon>Pseudomonadati</taxon>
        <taxon>Pseudomonadota</taxon>
        <taxon>Gammaproteobacteria</taxon>
        <taxon>Chromatiales</taxon>
        <taxon>Sedimenticolaceae</taxon>
        <taxon>Sedimenticola</taxon>
    </lineage>
</organism>
<reference evidence="2 3" key="1">
    <citation type="journal article" date="2015" name="Genome Announc.">
        <title>Complete Genome Sequence of Sedimenticola thiotaurini Strain SIP-G1, a Polyphosphate- and Polyhydroxyalkanoate-Accumulating Sulfur-Oxidizing Gammaproteobacterium Isolated from Salt Marsh Sediments.</title>
        <authorList>
            <person name="Flood B.E."/>
            <person name="Jones D.S."/>
            <person name="Bailey J.V."/>
        </authorList>
    </citation>
    <scope>NUCLEOTIDE SEQUENCE [LARGE SCALE GENOMIC DNA]</scope>
    <source>
        <strain evidence="2 3">SIP-G1</strain>
    </source>
</reference>
<sequence>MGIVTNGQLDGLPVPPWLHEEPEIRDLLDSLLTRLDKTPLAERKQALTVRLSKKHQPNLFKNSEASDCSWGLLMSLSGVVLTVTENPKRKPFDPVCAGATVRLLAGAEEAAEALLRRWLDRPCLPSYSARWAAVVAAGDQLFPGATTELIRRVPKLADKTPRELLSAFVCIGAYQEEGLTLRQLSARCFWGNSKFLDSREDLVRSLFPQIIIAPRPVIIHVYLPAQLTDVLFIENQDTYLQTAASDSAAVDRHALIYVSGFKGAAARIRDPQGALVHFHAVSDPRHQKQFLDWWFSRNEANWPVWFWGDLDFSGFMILKALRGVFGDVSAWPAGYLPMLDLLAKSAGHSAENGNKGGQIDPGDTGCAYADGVLLPALRSSGLLVDQEAVSI</sequence>
<proteinExistence type="predicted"/>
<feature type="domain" description="Wadjet protein JetD C-terminal" evidence="1">
    <location>
        <begin position="225"/>
        <end position="327"/>
    </location>
</feature>
<dbReference type="Pfam" id="PF09983">
    <property type="entry name" value="JetD_C"/>
    <property type="match status" value="1"/>
</dbReference>
<dbReference type="InterPro" id="IPR024534">
    <property type="entry name" value="JetD_C"/>
</dbReference>
<protein>
    <recommendedName>
        <fullName evidence="1">Wadjet protein JetD C-terminal domain-containing protein</fullName>
    </recommendedName>
</protein>
<keyword evidence="3" id="KW-1185">Reference proteome</keyword>
<dbReference type="Proteomes" id="UP000034410">
    <property type="component" value="Chromosome"/>
</dbReference>
<evidence type="ECO:0000313" key="2">
    <source>
        <dbReference type="EMBL" id="AKH20360.1"/>
    </source>
</evidence>
<evidence type="ECO:0000313" key="3">
    <source>
        <dbReference type="Proteomes" id="UP000034410"/>
    </source>
</evidence>
<accession>A0A0F7JZG9</accession>
<gene>
    <name evidence="2" type="ORF">AAY24_08355</name>
</gene>
<dbReference type="KEGG" id="seds:AAY24_08355"/>
<evidence type="ECO:0000259" key="1">
    <source>
        <dbReference type="Pfam" id="PF09983"/>
    </source>
</evidence>